<keyword evidence="2" id="KW-1185">Reference proteome</keyword>
<reference evidence="1" key="2">
    <citation type="submission" date="2020-09" db="EMBL/GenBank/DDBJ databases">
        <authorList>
            <person name="Sun Q."/>
            <person name="Zhou Y."/>
        </authorList>
    </citation>
    <scope>NUCLEOTIDE SEQUENCE</scope>
    <source>
        <strain evidence="1">CGMCC 4.7430</strain>
    </source>
</reference>
<name>A0A918AEU8_9ACTN</name>
<dbReference type="Proteomes" id="UP000660745">
    <property type="component" value="Unassembled WGS sequence"/>
</dbReference>
<dbReference type="InterPro" id="IPR006521">
    <property type="entry name" value="Tail_protein_I"/>
</dbReference>
<dbReference type="NCBIfam" id="TIGR02242">
    <property type="entry name" value="tail_TIGR02242"/>
    <property type="match status" value="1"/>
</dbReference>
<accession>A0A918AEU8</accession>
<proteinExistence type="predicted"/>
<dbReference type="InterPro" id="IPR011748">
    <property type="entry name" value="Unchr_phage_tail-like"/>
</dbReference>
<dbReference type="EMBL" id="BMNK01000023">
    <property type="protein sequence ID" value="GGP17255.1"/>
    <property type="molecule type" value="Genomic_DNA"/>
</dbReference>
<reference evidence="1" key="1">
    <citation type="journal article" date="2014" name="Int. J. Syst. Evol. Microbiol.">
        <title>Complete genome sequence of Corynebacterium casei LMG S-19264T (=DSM 44701T), isolated from a smear-ripened cheese.</title>
        <authorList>
            <consortium name="US DOE Joint Genome Institute (JGI-PGF)"/>
            <person name="Walter F."/>
            <person name="Albersmeier A."/>
            <person name="Kalinowski J."/>
            <person name="Ruckert C."/>
        </authorList>
    </citation>
    <scope>NUCLEOTIDE SEQUENCE</scope>
    <source>
        <strain evidence="1">CGMCC 4.7430</strain>
    </source>
</reference>
<dbReference type="AlphaFoldDB" id="A0A918AEU8"/>
<organism evidence="1 2">
    <name type="scientific">Nonomuraea glycinis</name>
    <dbReference type="NCBI Taxonomy" id="2047744"/>
    <lineage>
        <taxon>Bacteria</taxon>
        <taxon>Bacillati</taxon>
        <taxon>Actinomycetota</taxon>
        <taxon>Actinomycetes</taxon>
        <taxon>Streptosporangiales</taxon>
        <taxon>Streptosporangiaceae</taxon>
        <taxon>Nonomuraea</taxon>
    </lineage>
</organism>
<sequence>MRSAVTGLATAHPLGEQLPAIYAEDPLVQQLTEAFDQVLAPILTTLDCLDSYLDPARTPPDFLPWLASWVAIGFSEHMTLQQRRDLVLEAVSLHRARGTLDGLARLIRTLTGAEAVRITDSGGAAWSTEPGGTLPGTEASKVTIDLPVNAVYLNRTWLKAVLDLGVPAHVCVEVDYVDS</sequence>
<dbReference type="Pfam" id="PF09684">
    <property type="entry name" value="Tail_P2_I"/>
    <property type="match status" value="1"/>
</dbReference>
<gene>
    <name evidence="1" type="ORF">GCM10012278_84390</name>
</gene>
<protein>
    <submittedName>
        <fullName evidence="1">Phage tail protein</fullName>
    </submittedName>
</protein>
<evidence type="ECO:0000313" key="2">
    <source>
        <dbReference type="Proteomes" id="UP000660745"/>
    </source>
</evidence>
<evidence type="ECO:0000313" key="1">
    <source>
        <dbReference type="EMBL" id="GGP17255.1"/>
    </source>
</evidence>
<dbReference type="RefSeq" id="WP_189144384.1">
    <property type="nucleotide sequence ID" value="NZ_BMNK01000023.1"/>
</dbReference>
<comment type="caution">
    <text evidence="1">The sequence shown here is derived from an EMBL/GenBank/DDBJ whole genome shotgun (WGS) entry which is preliminary data.</text>
</comment>